<dbReference type="HOGENOM" id="CLU_879334_0_0_0"/>
<dbReference type="InParanoid" id="A9AZ79"/>
<dbReference type="SUPFAM" id="SSF69304">
    <property type="entry name" value="Tricorn protease N-terminal domain"/>
    <property type="match status" value="1"/>
</dbReference>
<dbReference type="KEGG" id="hau:Haur_0977"/>
<evidence type="ECO:0000256" key="1">
    <source>
        <dbReference type="ARBA" id="ARBA00009820"/>
    </source>
</evidence>
<organism evidence="2 3">
    <name type="scientific">Herpetosiphon aurantiacus (strain ATCC 23779 / DSM 785 / 114-95)</name>
    <dbReference type="NCBI Taxonomy" id="316274"/>
    <lineage>
        <taxon>Bacteria</taxon>
        <taxon>Bacillati</taxon>
        <taxon>Chloroflexota</taxon>
        <taxon>Chloroflexia</taxon>
        <taxon>Herpetosiphonales</taxon>
        <taxon>Herpetosiphonaceae</taxon>
        <taxon>Herpetosiphon</taxon>
    </lineage>
</organism>
<accession>A9AZ79</accession>
<dbReference type="eggNOG" id="COG0823">
    <property type="taxonomic scope" value="Bacteria"/>
</dbReference>
<dbReference type="InterPro" id="IPR011659">
    <property type="entry name" value="WD40"/>
</dbReference>
<name>A9AZ79_HERA2</name>
<dbReference type="PANTHER" id="PTHR36842:SF1">
    <property type="entry name" value="PROTEIN TOLB"/>
    <property type="match status" value="1"/>
</dbReference>
<dbReference type="Pfam" id="PF07676">
    <property type="entry name" value="PD40"/>
    <property type="match status" value="2"/>
</dbReference>
<evidence type="ECO:0000313" key="2">
    <source>
        <dbReference type="EMBL" id="ABX03625.1"/>
    </source>
</evidence>
<dbReference type="InterPro" id="IPR011042">
    <property type="entry name" value="6-blade_b-propeller_TolB-like"/>
</dbReference>
<comment type="similarity">
    <text evidence="1">Belongs to the TolB family.</text>
</comment>
<proteinExistence type="inferred from homology"/>
<dbReference type="EMBL" id="CP000875">
    <property type="protein sequence ID" value="ABX03625.1"/>
    <property type="molecule type" value="Genomic_DNA"/>
</dbReference>
<dbReference type="AlphaFoldDB" id="A9AZ79"/>
<dbReference type="PANTHER" id="PTHR36842">
    <property type="entry name" value="PROTEIN TOLB HOMOLOG"/>
    <property type="match status" value="1"/>
</dbReference>
<keyword evidence="3" id="KW-1185">Reference proteome</keyword>
<dbReference type="Gene3D" id="2.120.10.30">
    <property type="entry name" value="TolB, C-terminal domain"/>
    <property type="match status" value="2"/>
</dbReference>
<dbReference type="STRING" id="316274.Haur_0977"/>
<dbReference type="BioCyc" id="HAUR316274:GHYA-991-MONOMER"/>
<dbReference type="Proteomes" id="UP000000787">
    <property type="component" value="Chromosome"/>
</dbReference>
<reference evidence="2 3" key="1">
    <citation type="journal article" date="2011" name="Stand. Genomic Sci.">
        <title>Complete genome sequence of the filamentous gliding predatory bacterium Herpetosiphon aurantiacus type strain (114-95(T)).</title>
        <authorList>
            <person name="Kiss H."/>
            <person name="Nett M."/>
            <person name="Domin N."/>
            <person name="Martin K."/>
            <person name="Maresca J.A."/>
            <person name="Copeland A."/>
            <person name="Lapidus A."/>
            <person name="Lucas S."/>
            <person name="Berry K.W."/>
            <person name="Glavina Del Rio T."/>
            <person name="Dalin E."/>
            <person name="Tice H."/>
            <person name="Pitluck S."/>
            <person name="Richardson P."/>
            <person name="Bruce D."/>
            <person name="Goodwin L."/>
            <person name="Han C."/>
            <person name="Detter J.C."/>
            <person name="Schmutz J."/>
            <person name="Brettin T."/>
            <person name="Land M."/>
            <person name="Hauser L."/>
            <person name="Kyrpides N.C."/>
            <person name="Ivanova N."/>
            <person name="Goker M."/>
            <person name="Woyke T."/>
            <person name="Klenk H.P."/>
            <person name="Bryant D.A."/>
        </authorList>
    </citation>
    <scope>NUCLEOTIDE SEQUENCE [LARGE SCALE GENOMIC DNA]</scope>
    <source>
        <strain evidence="3">ATCC 23779 / DSM 785 / 114-95</strain>
    </source>
</reference>
<gene>
    <name evidence="2" type="ordered locus">Haur_0977</name>
</gene>
<protein>
    <submittedName>
        <fullName evidence="2">WD40 domain protein beta Propeller</fullName>
    </submittedName>
</protein>
<sequence>MNLVRSLTLIGILGCLTGCMRTTAEPTSQPTSLPSSVPLATPTVGEAPQRLAFVANQINRGTIMISGLDANPPQLLNPDFPLAIDPTWSPDGNELAFVVQDSDGFNMYISSADGSNLFQVTNQPGDDQSPSWSPDGQQLAFQSNRSGNDELYLINRDGSNLRQLTNDPARDWQPSWSPDGSLIAFTSDRGAQTPDGWNDQLYVIQPDGQGLKYLTEGFGRARHPAWSPDSQQLVYVVGGGDVGSNSIYTVNRDGSDPTLLYANAFDPQWLDQRMLFTTYDEQTFHTALRILDLNTLEVSVPITMADTDLIQPVLNR</sequence>
<dbReference type="Pfam" id="PF26549">
    <property type="entry name" value="Tricorn_N"/>
    <property type="match status" value="1"/>
</dbReference>
<evidence type="ECO:0000313" key="3">
    <source>
        <dbReference type="Proteomes" id="UP000000787"/>
    </source>
</evidence>